<sequence length="272" mass="31267">MCTSSLCFLFHQSKLLLNTPIIFQMFICGSGSFNHQVEDNLETMSPCSTPKRSKKGTRFFRNKSKNPYADRGLEKFYALLADLDEKRQKIFTQSGSEDISFVRFVYSNSNDVKPIVVKVKERKQEKPNIPDVKIQQNPSETLSDKPTVETLRALNAASSDTDQVSEHRRKYKFLACRNFKWQNLRQPYYYIPMIIVLILMLLLIYGRSFVILCTSIGWYLIPTIKGESSSSSSRKPKRKKEYVRKLSGKNLVSDEGLSSPRSVINGHGQRRS</sequence>
<dbReference type="Gramene" id="OE9A055024T1">
    <property type="protein sequence ID" value="OE9A055024C1"/>
    <property type="gene ID" value="OE9A055024"/>
</dbReference>
<dbReference type="AlphaFoldDB" id="A0A8S0QL35"/>
<evidence type="ECO:0000313" key="3">
    <source>
        <dbReference type="EMBL" id="CAA2968387.1"/>
    </source>
</evidence>
<keyword evidence="4" id="KW-1185">Reference proteome</keyword>
<feature type="transmembrane region" description="Helical" evidence="2">
    <location>
        <begin position="188"/>
        <end position="221"/>
    </location>
</feature>
<evidence type="ECO:0000256" key="1">
    <source>
        <dbReference type="SAM" id="MobiDB-lite"/>
    </source>
</evidence>
<keyword evidence="2" id="KW-0472">Membrane</keyword>
<feature type="region of interest" description="Disordered" evidence="1">
    <location>
        <begin position="226"/>
        <end position="272"/>
    </location>
</feature>
<dbReference type="EMBL" id="CACTIH010001906">
    <property type="protein sequence ID" value="CAA2968387.1"/>
    <property type="molecule type" value="Genomic_DNA"/>
</dbReference>
<name>A0A8S0QL35_OLEEU</name>
<dbReference type="InterPro" id="IPR045880">
    <property type="entry name" value="ZCF37"/>
</dbReference>
<protein>
    <submittedName>
        <fullName evidence="3">Uncharacterized protein LOC111397824</fullName>
    </submittedName>
</protein>
<gene>
    <name evidence="3" type="ORF">OLEA9_A055024</name>
</gene>
<comment type="caution">
    <text evidence="3">The sequence shown here is derived from an EMBL/GenBank/DDBJ whole genome shotgun (WGS) entry which is preliminary data.</text>
</comment>
<keyword evidence="2" id="KW-1133">Transmembrane helix</keyword>
<evidence type="ECO:0000256" key="2">
    <source>
        <dbReference type="SAM" id="Phobius"/>
    </source>
</evidence>
<dbReference type="PANTHER" id="PTHR35275">
    <property type="entry name" value="ZCF37"/>
    <property type="match status" value="1"/>
</dbReference>
<keyword evidence="2" id="KW-0812">Transmembrane</keyword>
<proteinExistence type="predicted"/>
<dbReference type="OrthoDB" id="1932497at2759"/>
<dbReference type="Proteomes" id="UP000594638">
    <property type="component" value="Unassembled WGS sequence"/>
</dbReference>
<organism evidence="3 4">
    <name type="scientific">Olea europaea subsp. europaea</name>
    <dbReference type="NCBI Taxonomy" id="158383"/>
    <lineage>
        <taxon>Eukaryota</taxon>
        <taxon>Viridiplantae</taxon>
        <taxon>Streptophyta</taxon>
        <taxon>Embryophyta</taxon>
        <taxon>Tracheophyta</taxon>
        <taxon>Spermatophyta</taxon>
        <taxon>Magnoliopsida</taxon>
        <taxon>eudicotyledons</taxon>
        <taxon>Gunneridae</taxon>
        <taxon>Pentapetalae</taxon>
        <taxon>asterids</taxon>
        <taxon>lamiids</taxon>
        <taxon>Lamiales</taxon>
        <taxon>Oleaceae</taxon>
        <taxon>Oleeae</taxon>
        <taxon>Olea</taxon>
    </lineage>
</organism>
<reference evidence="3 4" key="1">
    <citation type="submission" date="2019-12" db="EMBL/GenBank/DDBJ databases">
        <authorList>
            <person name="Alioto T."/>
            <person name="Alioto T."/>
            <person name="Gomez Garrido J."/>
        </authorList>
    </citation>
    <scope>NUCLEOTIDE SEQUENCE [LARGE SCALE GENOMIC DNA]</scope>
</reference>
<dbReference type="PANTHER" id="PTHR35275:SF1">
    <property type="entry name" value="OS07G0585900 PROTEIN"/>
    <property type="match status" value="1"/>
</dbReference>
<accession>A0A8S0QL35</accession>
<evidence type="ECO:0000313" key="4">
    <source>
        <dbReference type="Proteomes" id="UP000594638"/>
    </source>
</evidence>